<gene>
    <name evidence="1" type="ORF">U725_01230</name>
</gene>
<sequence length="76" mass="9185">MAQTFDRKILRALQDNGVREIRAYEVVSKRLTIFQTDRGTFKYSDSLYRLVAPRQELWRNCTTGFISEEKYHFYKK</sequence>
<reference evidence="1 2" key="1">
    <citation type="submission" date="2014-06" db="EMBL/GenBank/DDBJ databases">
        <title>Draft genome sequence of the putrescine producing strain Lactococcus lactis subsp cremoris GE214.</title>
        <authorList>
            <person name="Ladero V."/>
            <person name="Linares D.M."/>
            <person name="del Rio B."/>
            <person name="Mayo B."/>
            <person name="Martin M.C."/>
            <person name="Fernandez M."/>
            <person name="Alvarez M.A."/>
        </authorList>
    </citation>
    <scope>NUCLEOTIDE SEQUENCE [LARGE SCALE GENOMIC DNA]</scope>
    <source>
        <strain evidence="1 2">GE214</strain>
    </source>
</reference>
<dbReference type="AlphaFoldDB" id="A0A084ABB6"/>
<evidence type="ECO:0000313" key="1">
    <source>
        <dbReference type="EMBL" id="KEY62595.1"/>
    </source>
</evidence>
<comment type="caution">
    <text evidence="1">The sequence shown here is derived from an EMBL/GenBank/DDBJ whole genome shotgun (WGS) entry which is preliminary data.</text>
</comment>
<accession>A0A084ABB6</accession>
<dbReference type="PATRIC" id="fig|1415168.3.peg.1313"/>
<protein>
    <submittedName>
        <fullName evidence="1">RepC</fullName>
    </submittedName>
</protein>
<proteinExistence type="predicted"/>
<organism evidence="1 2">
    <name type="scientific">Lactococcus cremoris subsp. cremoris GE214</name>
    <dbReference type="NCBI Taxonomy" id="1415168"/>
    <lineage>
        <taxon>Bacteria</taxon>
        <taxon>Bacillati</taxon>
        <taxon>Bacillota</taxon>
        <taxon>Bacilli</taxon>
        <taxon>Lactobacillales</taxon>
        <taxon>Streptococcaceae</taxon>
        <taxon>Lactococcus</taxon>
        <taxon>Lactococcus cremoris subsp. cremoris</taxon>
    </lineage>
</organism>
<dbReference type="RefSeq" id="WP_010868915.1">
    <property type="nucleotide sequence ID" value="NZ_AZSI01000032.1"/>
</dbReference>
<dbReference type="EMBL" id="AZSI01000032">
    <property type="protein sequence ID" value="KEY62595.1"/>
    <property type="molecule type" value="Genomic_DNA"/>
</dbReference>
<dbReference type="Proteomes" id="UP000028401">
    <property type="component" value="Unassembled WGS sequence"/>
</dbReference>
<name>A0A084ABB6_LACLC</name>
<evidence type="ECO:0000313" key="2">
    <source>
        <dbReference type="Proteomes" id="UP000028401"/>
    </source>
</evidence>